<dbReference type="PANTHER" id="PTHR34349">
    <property type="entry name" value="PROTEIN PHOSPHATASE 1 REGULATORY SUBUNIT 32"/>
    <property type="match status" value="1"/>
</dbReference>
<dbReference type="AlphaFoldDB" id="A0A0X3NZT3"/>
<name>A0A0X3NZT3_SCHSO</name>
<dbReference type="PANTHER" id="PTHR34349:SF1">
    <property type="entry name" value="PROTEIN PHOSPHATASE 1 REGULATORY SUBUNIT 32"/>
    <property type="match status" value="1"/>
</dbReference>
<reference evidence="1" key="1">
    <citation type="submission" date="2016-01" db="EMBL/GenBank/DDBJ databases">
        <title>Reference transcriptome for the parasite Schistocephalus solidus: insights into the molecular evolution of parasitism.</title>
        <authorList>
            <person name="Hebert F.O."/>
            <person name="Grambauer S."/>
            <person name="Barber I."/>
            <person name="Landry C.R."/>
            <person name="Aubin-Horth N."/>
        </authorList>
    </citation>
    <scope>NUCLEOTIDE SEQUENCE</scope>
</reference>
<dbReference type="GO" id="GO:0019902">
    <property type="term" value="F:phosphatase binding"/>
    <property type="evidence" value="ECO:0007669"/>
    <property type="project" value="TreeGrafter"/>
</dbReference>
<proteinExistence type="predicted"/>
<accession>A0A0X3NZT3</accession>
<organism evidence="1">
    <name type="scientific">Schistocephalus solidus</name>
    <name type="common">Tapeworm</name>
    <dbReference type="NCBI Taxonomy" id="70667"/>
    <lineage>
        <taxon>Eukaryota</taxon>
        <taxon>Metazoa</taxon>
        <taxon>Spiralia</taxon>
        <taxon>Lophotrochozoa</taxon>
        <taxon>Platyhelminthes</taxon>
        <taxon>Cestoda</taxon>
        <taxon>Eucestoda</taxon>
        <taxon>Diphyllobothriidea</taxon>
        <taxon>Diphyllobothriidae</taxon>
        <taxon>Schistocephalus</taxon>
    </lineage>
</organism>
<protein>
    <submittedName>
        <fullName evidence="1">Uncharacterized protein</fullName>
    </submittedName>
</protein>
<dbReference type="Pfam" id="PF15691">
    <property type="entry name" value="PPP1R32"/>
    <property type="match status" value="1"/>
</dbReference>
<gene>
    <name evidence="1" type="ORF">TR158690</name>
</gene>
<dbReference type="EMBL" id="GEEE01022003">
    <property type="protein sequence ID" value="JAP41222.1"/>
    <property type="molecule type" value="Transcribed_RNA"/>
</dbReference>
<dbReference type="InterPro" id="IPR031410">
    <property type="entry name" value="SAXO4"/>
</dbReference>
<sequence length="367" mass="41749">VTTNQSTYVPYGKKHGKEQLPPAVYQPRESIFFLKSTNSVPTQQLADTYHTEKFKLAGISTPEYHRALLWKVHKKDSRMDENCQNGPGLWSTQYSTDYVPKKQATAPLEPSRMGRKELSGFSLNNKTVETLSGRPDPCFAESGPNWLTERQTSNSVYQMDFQPYRHKNVDANESGPAKVMSDGFILNNKVQQDFVPRKTDKVFVKAEEMPYGKLDKLKKTDRPEYWNAYNASRYPSLSHDEFKYQSFEERMKVPDASDSELKKREPTGTIRNNLPVFEGVSCAADHFVTHNMTTHYWTAPREGSDREGCVNMNTLPIQHSGFVLGTKRSAMEPQTEAISRLPEISNYQGKSVVAREEISTAPTKILT</sequence>
<feature type="non-terminal residue" evidence="1">
    <location>
        <position position="1"/>
    </location>
</feature>
<evidence type="ECO:0000313" key="1">
    <source>
        <dbReference type="EMBL" id="JAP41222.1"/>
    </source>
</evidence>